<name>A0ABV6M9W6_9ACTN</name>
<keyword evidence="1" id="KW-1133">Transmembrane helix</keyword>
<keyword evidence="1" id="KW-0472">Membrane</keyword>
<evidence type="ECO:0000313" key="2">
    <source>
        <dbReference type="EMBL" id="MFC0531349.1"/>
    </source>
</evidence>
<protein>
    <recommendedName>
        <fullName evidence="4">DUF4244 domain-containing protein</fullName>
    </recommendedName>
</protein>
<accession>A0ABV6M9W6</accession>
<keyword evidence="1" id="KW-0812">Transmembrane</keyword>
<reference evidence="2 3" key="1">
    <citation type="submission" date="2024-09" db="EMBL/GenBank/DDBJ databases">
        <authorList>
            <person name="Sun Q."/>
            <person name="Mori K."/>
        </authorList>
    </citation>
    <scope>NUCLEOTIDE SEQUENCE [LARGE SCALE GENOMIC DNA]</scope>
    <source>
        <strain evidence="2 3">TBRC 3947</strain>
    </source>
</reference>
<evidence type="ECO:0008006" key="4">
    <source>
        <dbReference type="Google" id="ProtNLM"/>
    </source>
</evidence>
<dbReference type="Proteomes" id="UP001589867">
    <property type="component" value="Unassembled WGS sequence"/>
</dbReference>
<feature type="transmembrane region" description="Helical" evidence="1">
    <location>
        <begin position="33"/>
        <end position="51"/>
    </location>
</feature>
<evidence type="ECO:0000256" key="1">
    <source>
        <dbReference type="SAM" id="Phobius"/>
    </source>
</evidence>
<comment type="caution">
    <text evidence="2">The sequence shown here is derived from an EMBL/GenBank/DDBJ whole genome shotgun (WGS) entry which is preliminary data.</text>
</comment>
<organism evidence="2 3">
    <name type="scientific">Phytohabitans kaempferiae</name>
    <dbReference type="NCBI Taxonomy" id="1620943"/>
    <lineage>
        <taxon>Bacteria</taxon>
        <taxon>Bacillati</taxon>
        <taxon>Actinomycetota</taxon>
        <taxon>Actinomycetes</taxon>
        <taxon>Micromonosporales</taxon>
        <taxon>Micromonosporaceae</taxon>
    </lineage>
</organism>
<proteinExistence type="predicted"/>
<evidence type="ECO:0000313" key="3">
    <source>
        <dbReference type="Proteomes" id="UP001589867"/>
    </source>
</evidence>
<keyword evidence="3" id="KW-1185">Reference proteome</keyword>
<gene>
    <name evidence="2" type="ORF">ACFFIA_27265</name>
</gene>
<dbReference type="EMBL" id="JBHLUH010000059">
    <property type="protein sequence ID" value="MFC0531349.1"/>
    <property type="molecule type" value="Genomic_DNA"/>
</dbReference>
<dbReference type="RefSeq" id="WP_377255623.1">
    <property type="nucleotide sequence ID" value="NZ_JBHLUH010000059.1"/>
</dbReference>
<sequence length="65" mass="6904">MIRIVRALYVRLTTILTDRHAAGADRGSHATEYAIGIGLGAAVAIGVYRAYKSGVADVMSGWVLK</sequence>